<organism evidence="7 8">
    <name type="scientific">Candida albicans P78048</name>
    <dbReference type="NCBI Taxonomy" id="1094989"/>
    <lineage>
        <taxon>Eukaryota</taxon>
        <taxon>Fungi</taxon>
        <taxon>Dikarya</taxon>
        <taxon>Ascomycota</taxon>
        <taxon>Saccharomycotina</taxon>
        <taxon>Pichiomycetes</taxon>
        <taxon>Debaryomycetaceae</taxon>
        <taxon>Candida/Lodderomyces clade</taxon>
        <taxon>Candida</taxon>
    </lineage>
</organism>
<feature type="signal peptide" evidence="6">
    <location>
        <begin position="1"/>
        <end position="19"/>
    </location>
</feature>
<gene>
    <name evidence="7" type="ORF">MG3_00922</name>
</gene>
<protein>
    <submittedName>
        <fullName evidence="7">Uncharacterized protein</fullName>
    </submittedName>
</protein>
<keyword evidence="2" id="KW-0134">Cell wall</keyword>
<name>A0AB34PZX9_CANAX</name>
<keyword evidence="4 6" id="KW-0732">Signal</keyword>
<evidence type="ECO:0000256" key="6">
    <source>
        <dbReference type="SAM" id="SignalP"/>
    </source>
</evidence>
<evidence type="ECO:0000256" key="2">
    <source>
        <dbReference type="ARBA" id="ARBA00022512"/>
    </source>
</evidence>
<keyword evidence="5" id="KW-0325">Glycoprotein</keyword>
<accession>A0AB34PZX9</accession>
<dbReference type="EMBL" id="AJIX01000008">
    <property type="protein sequence ID" value="KGR17013.1"/>
    <property type="molecule type" value="Genomic_DNA"/>
</dbReference>
<evidence type="ECO:0000313" key="7">
    <source>
        <dbReference type="EMBL" id="KGR17013.1"/>
    </source>
</evidence>
<feature type="chain" id="PRO_5044319013" evidence="6">
    <location>
        <begin position="20"/>
        <end position="219"/>
    </location>
</feature>
<reference evidence="7 8" key="1">
    <citation type="submission" date="2013-12" db="EMBL/GenBank/DDBJ databases">
        <title>The Genome Sequence of Candida albicans P78048.</title>
        <authorList>
            <consortium name="The Broad Institute Genome Sequencing Platform"/>
            <consortium name="The Broad Institute Genome Sequencing Center for Infectious Disease"/>
            <person name="Cuomo C."/>
            <person name="Bennett R."/>
            <person name="Hirakawa M."/>
            <person name="Noverr M."/>
            <person name="Mitchell A."/>
            <person name="Young S.K."/>
            <person name="Zeng Q."/>
            <person name="Gargeya S."/>
            <person name="Fitzgerald M."/>
            <person name="Abouelleil A."/>
            <person name="Alvarado L."/>
            <person name="Berlin A.M."/>
            <person name="Chapman S.B."/>
            <person name="Dewar J."/>
            <person name="Goldberg J."/>
            <person name="Griggs A."/>
            <person name="Gujja S."/>
            <person name="Hansen M."/>
            <person name="Howarth C."/>
            <person name="Imamovic A."/>
            <person name="Larimer J."/>
            <person name="McCowan C."/>
            <person name="Murphy C."/>
            <person name="Pearson M."/>
            <person name="Priest M."/>
            <person name="Roberts A."/>
            <person name="Saif S."/>
            <person name="Shea T."/>
            <person name="Sykes S."/>
            <person name="Wortman J."/>
            <person name="Nusbaum C."/>
            <person name="Birren B."/>
        </authorList>
    </citation>
    <scope>NUCLEOTIDE SEQUENCE [LARGE SCALE GENOMIC DNA]</scope>
    <source>
        <strain evidence="7 8">P78048</strain>
    </source>
</reference>
<sequence>MQFQTLLVVAGSLVASTLAVNSTVTEHHTTEITITHCSDNKCATSVAPAVQSVNTVTIEGVVTEYTTYCPLTASEHKHKESSSPSSVAPVASTESVVTTTISGVHTSYTTYCPLSGSSEASTVITPGTVAGESSSSSEEVSYVDVTSTPVVESTTDVELTLTAQSTLFTSYANSTGSSSSSSVVPSANVTTFEGGAVGGASNQITVGFAAIAGLAAILL</sequence>
<dbReference type="Proteomes" id="UP000030161">
    <property type="component" value="Unassembled WGS sequence"/>
</dbReference>
<evidence type="ECO:0000256" key="3">
    <source>
        <dbReference type="ARBA" id="ARBA00022525"/>
    </source>
</evidence>
<evidence type="ECO:0000256" key="5">
    <source>
        <dbReference type="ARBA" id="ARBA00023180"/>
    </source>
</evidence>
<evidence type="ECO:0000313" key="8">
    <source>
        <dbReference type="Proteomes" id="UP000030161"/>
    </source>
</evidence>
<dbReference type="Pfam" id="PF13928">
    <property type="entry name" value="Flocculin_t3"/>
    <property type="match status" value="2"/>
</dbReference>
<evidence type="ECO:0000256" key="4">
    <source>
        <dbReference type="ARBA" id="ARBA00022729"/>
    </source>
</evidence>
<proteinExistence type="predicted"/>
<keyword evidence="3" id="KW-0964">Secreted</keyword>
<dbReference type="AlphaFoldDB" id="A0AB34PZX9"/>
<dbReference type="Gene3D" id="6.10.250.3040">
    <property type="match status" value="1"/>
</dbReference>
<dbReference type="GO" id="GO:0009277">
    <property type="term" value="C:fungal-type cell wall"/>
    <property type="evidence" value="ECO:0007669"/>
    <property type="project" value="UniProtKB-ARBA"/>
</dbReference>
<evidence type="ECO:0000256" key="1">
    <source>
        <dbReference type="ARBA" id="ARBA00004191"/>
    </source>
</evidence>
<comment type="caution">
    <text evidence="7">The sequence shown here is derived from an EMBL/GenBank/DDBJ whole genome shotgun (WGS) entry which is preliminary data.</text>
</comment>
<dbReference type="InterPro" id="IPR025928">
    <property type="entry name" value="Flocculin_t3_rpt"/>
</dbReference>
<comment type="subcellular location">
    <subcellularLocation>
        <location evidence="1">Secreted</location>
        <location evidence="1">Cell wall</location>
    </subcellularLocation>
</comment>